<protein>
    <submittedName>
        <fullName evidence="5">NAD-dependent epimerase/dehydratase family protein</fullName>
    </submittedName>
</protein>
<feature type="domain" description="NAD-dependent epimerase/dehydratase" evidence="3">
    <location>
        <begin position="167"/>
        <end position="404"/>
    </location>
</feature>
<dbReference type="SUPFAM" id="SSF55961">
    <property type="entry name" value="Bet v1-like"/>
    <property type="match status" value="1"/>
</dbReference>
<keyword evidence="6" id="KW-1185">Reference proteome</keyword>
<feature type="compositionally biased region" description="Basic and acidic residues" evidence="2">
    <location>
        <begin position="224"/>
        <end position="240"/>
    </location>
</feature>
<dbReference type="SUPFAM" id="SSF51735">
    <property type="entry name" value="NAD(P)-binding Rossmann-fold domains"/>
    <property type="match status" value="1"/>
</dbReference>
<dbReference type="PANTHER" id="PTHR11092">
    <property type="entry name" value="SUGAR NUCLEOTIDE EPIMERASE RELATED"/>
    <property type="match status" value="1"/>
</dbReference>
<comment type="similarity">
    <text evidence="1">Belongs to the NAD(P)-dependent epimerase/dehydratase family. SDR39U1 subfamily.</text>
</comment>
<dbReference type="NCBIfam" id="TIGR01777">
    <property type="entry name" value="yfcH"/>
    <property type="match status" value="1"/>
</dbReference>
<dbReference type="Gene3D" id="3.30.530.20">
    <property type="match status" value="1"/>
</dbReference>
<evidence type="ECO:0000259" key="4">
    <source>
        <dbReference type="Pfam" id="PF08338"/>
    </source>
</evidence>
<evidence type="ECO:0000313" key="6">
    <source>
        <dbReference type="Proteomes" id="UP000191931"/>
    </source>
</evidence>
<dbReference type="EMBL" id="FWEV01000048">
    <property type="protein sequence ID" value="SLM28594.1"/>
    <property type="molecule type" value="Genomic_DNA"/>
</dbReference>
<sequence>MTDKNFTFTSTSPDSVETMFSWHENPGALERLTPPWMVLSDIRKKGGIEKGATVKMNMAPAAMPFPLSIPMAAEHLAYEKNRFFRDKLTRGPFKKWEHSHFFTPCGNNLSRLKDSVNYTLPLHIPKKWHHLAENELNRLFSYRHRIMLADLERHRNFKNHQKQPLTILISGASGPVGNALIPFLTTGGHRVIKLVRKKPENRDEIQWNPYMGELDLKIPSPENPYEKSRSKKTDRETTDNKATNIDKIDVVINLNGYHIGSGRWTKKTKDIIVKSRNLSTSLISERIRQLPIEKRPELFISASATGFYGDCGDSCVNENSCCGELFISKVCDEWESCAKGTEDAGIRTVFARMGVVLTPAGGALERLLPGFLMGLGAKIGTGNQYMSWISMDDLVYSLYHIMYKKNIRGAVNLVCPSPVTNAEFTQVLGKVLSRKAPFTLPESLITLLWGKMGEEVLLASTRALPDELLDSGFRFSYPELEEALRHMLGRFRPHV</sequence>
<name>A0A1W1H834_9BACT</name>
<proteinExistence type="inferred from homology"/>
<dbReference type="AlphaFoldDB" id="A0A1W1H834"/>
<dbReference type="RefSeq" id="WP_080804968.1">
    <property type="nucleotide sequence ID" value="NZ_LT828549.1"/>
</dbReference>
<dbReference type="InterPro" id="IPR036291">
    <property type="entry name" value="NAD(P)-bd_dom_sf"/>
</dbReference>
<dbReference type="InterPro" id="IPR013549">
    <property type="entry name" value="DUF1731"/>
</dbReference>
<dbReference type="Pfam" id="PF01370">
    <property type="entry name" value="Epimerase"/>
    <property type="match status" value="1"/>
</dbReference>
<feature type="domain" description="DUF1731" evidence="4">
    <location>
        <begin position="441"/>
        <end position="486"/>
    </location>
</feature>
<dbReference type="OrthoDB" id="5292533at2"/>
<evidence type="ECO:0000259" key="3">
    <source>
        <dbReference type="Pfam" id="PF01370"/>
    </source>
</evidence>
<dbReference type="InterPro" id="IPR010099">
    <property type="entry name" value="SDR39U1"/>
</dbReference>
<evidence type="ECO:0000256" key="2">
    <source>
        <dbReference type="SAM" id="MobiDB-lite"/>
    </source>
</evidence>
<evidence type="ECO:0000256" key="1">
    <source>
        <dbReference type="ARBA" id="ARBA00009353"/>
    </source>
</evidence>
<accession>A0A1W1H834</accession>
<gene>
    <name evidence="5" type="ORF">MTBBW1_1410011</name>
</gene>
<dbReference type="CDD" id="cd07820">
    <property type="entry name" value="SRPBCC_3"/>
    <property type="match status" value="1"/>
</dbReference>
<dbReference type="STRING" id="1246637.MTBBW1_1410011"/>
<feature type="region of interest" description="Disordered" evidence="2">
    <location>
        <begin position="215"/>
        <end position="240"/>
    </location>
</feature>
<dbReference type="InterPro" id="IPR001509">
    <property type="entry name" value="Epimerase_deHydtase"/>
</dbReference>
<dbReference type="InterPro" id="IPR023393">
    <property type="entry name" value="START-like_dom_sf"/>
</dbReference>
<evidence type="ECO:0000313" key="5">
    <source>
        <dbReference type="EMBL" id="SLM28594.1"/>
    </source>
</evidence>
<dbReference type="Gene3D" id="3.40.50.720">
    <property type="entry name" value="NAD(P)-binding Rossmann-like Domain"/>
    <property type="match status" value="1"/>
</dbReference>
<dbReference type="Proteomes" id="UP000191931">
    <property type="component" value="Unassembled WGS sequence"/>
</dbReference>
<organism evidence="5 6">
    <name type="scientific">Desulfamplus magnetovallimortis</name>
    <dbReference type="NCBI Taxonomy" id="1246637"/>
    <lineage>
        <taxon>Bacteria</taxon>
        <taxon>Pseudomonadati</taxon>
        <taxon>Thermodesulfobacteriota</taxon>
        <taxon>Desulfobacteria</taxon>
        <taxon>Desulfobacterales</taxon>
        <taxon>Desulfobacteraceae</taxon>
        <taxon>Desulfamplus</taxon>
    </lineage>
</organism>
<dbReference type="PANTHER" id="PTHR11092:SF0">
    <property type="entry name" value="EPIMERASE FAMILY PROTEIN SDR39U1"/>
    <property type="match status" value="1"/>
</dbReference>
<dbReference type="Pfam" id="PF08338">
    <property type="entry name" value="DUF1731"/>
    <property type="match status" value="1"/>
</dbReference>
<reference evidence="5 6" key="1">
    <citation type="submission" date="2017-03" db="EMBL/GenBank/DDBJ databases">
        <authorList>
            <person name="Afonso C.L."/>
            <person name="Miller P.J."/>
            <person name="Scott M.A."/>
            <person name="Spackman E."/>
            <person name="Goraichik I."/>
            <person name="Dimitrov K.M."/>
            <person name="Suarez D.L."/>
            <person name="Swayne D.E."/>
        </authorList>
    </citation>
    <scope>NUCLEOTIDE SEQUENCE [LARGE SCALE GENOMIC DNA]</scope>
    <source>
        <strain evidence="5">PRJEB14757</strain>
    </source>
</reference>